<sequence>MTYITKQTISTLHVESPKDFDIKPERLIADTAYGSASMLDWVAEEKAIEPHIPVWDKTERKDGTFERDDFKWAEEADEYRCPAGNALRSEWRPFKSPRKHVTNADTIIYRSSQRECATRFDEVTVSVEFSNLGIV</sequence>
<name>A0A139BPG0_9PROT</name>
<gene>
    <name evidence="1" type="ORF">AWT59_3050</name>
</gene>
<dbReference type="Proteomes" id="UP000070578">
    <property type="component" value="Unassembled WGS sequence"/>
</dbReference>
<evidence type="ECO:0000313" key="2">
    <source>
        <dbReference type="Proteomes" id="UP000070578"/>
    </source>
</evidence>
<accession>A0A139BPG0</accession>
<protein>
    <submittedName>
        <fullName evidence="1">IS1182 family transposase</fullName>
    </submittedName>
</protein>
<reference evidence="1 2" key="1">
    <citation type="submission" date="2016-02" db="EMBL/GenBank/DDBJ databases">
        <authorList>
            <person name="Wen L."/>
            <person name="He K."/>
            <person name="Yang H."/>
        </authorList>
    </citation>
    <scope>NUCLEOTIDE SEQUENCE [LARGE SCALE GENOMIC DNA]</scope>
    <source>
        <strain evidence="1">ShG14-8</strain>
    </source>
</reference>
<dbReference type="EMBL" id="LSLI01000136">
    <property type="protein sequence ID" value="KXS30828.1"/>
    <property type="molecule type" value="Genomic_DNA"/>
</dbReference>
<proteinExistence type="predicted"/>
<comment type="caution">
    <text evidence="1">The sequence shown here is derived from an EMBL/GenBank/DDBJ whole genome shotgun (WGS) entry which is preliminary data.</text>
</comment>
<dbReference type="AlphaFoldDB" id="A0A139BPG0"/>
<evidence type="ECO:0000313" key="1">
    <source>
        <dbReference type="EMBL" id="KXS30828.1"/>
    </source>
</evidence>
<organism evidence="1 2">
    <name type="scientific">Candidatus Gallionella acididurans</name>
    <dbReference type="NCBI Taxonomy" id="1796491"/>
    <lineage>
        <taxon>Bacteria</taxon>
        <taxon>Pseudomonadati</taxon>
        <taxon>Pseudomonadota</taxon>
        <taxon>Betaproteobacteria</taxon>
        <taxon>Nitrosomonadales</taxon>
        <taxon>Gallionellaceae</taxon>
        <taxon>Gallionella</taxon>
    </lineage>
</organism>
<reference evidence="1 2" key="2">
    <citation type="submission" date="2016-03" db="EMBL/GenBank/DDBJ databases">
        <title>New uncultured bacterium of the family Gallionellaceae from acid mine drainage: description and reconstruction of genome based on metagenomic analysis of microbial community.</title>
        <authorList>
            <person name="Kadnikov V."/>
            <person name="Ivasenko D."/>
            <person name="Beletsky A."/>
            <person name="Mardanov A."/>
            <person name="Danilova E."/>
            <person name="Pimenov N."/>
            <person name="Karnachuk O."/>
            <person name="Ravin N."/>
        </authorList>
    </citation>
    <scope>NUCLEOTIDE SEQUENCE [LARGE SCALE GENOMIC DNA]</scope>
    <source>
        <strain evidence="1">ShG14-8</strain>
    </source>
</reference>